<dbReference type="EMBL" id="CP117880">
    <property type="protein sequence ID" value="WDF68890.1"/>
    <property type="molecule type" value="Genomic_DNA"/>
</dbReference>
<dbReference type="SUPFAM" id="SSF53448">
    <property type="entry name" value="Nucleotide-diphospho-sugar transferases"/>
    <property type="match status" value="1"/>
</dbReference>
<dbReference type="CDD" id="cd06433">
    <property type="entry name" value="GT_2_WfgS_like"/>
    <property type="match status" value="1"/>
</dbReference>
<organism evidence="2 3">
    <name type="scientific">Sphingobacterium oryzagri</name>
    <dbReference type="NCBI Taxonomy" id="3025669"/>
    <lineage>
        <taxon>Bacteria</taxon>
        <taxon>Pseudomonadati</taxon>
        <taxon>Bacteroidota</taxon>
        <taxon>Sphingobacteriia</taxon>
        <taxon>Sphingobacteriales</taxon>
        <taxon>Sphingobacteriaceae</taxon>
        <taxon>Sphingobacterium</taxon>
    </lineage>
</organism>
<accession>A0ABY7WKR6</accession>
<dbReference type="InterPro" id="IPR050834">
    <property type="entry name" value="Glycosyltransf_2"/>
</dbReference>
<reference evidence="2 3" key="1">
    <citation type="submission" date="2023-02" db="EMBL/GenBank/DDBJ databases">
        <title>Genome sequence of Sphingobacterium sp. KACC 22765.</title>
        <authorList>
            <person name="Kim S."/>
            <person name="Heo J."/>
            <person name="Kwon S.-W."/>
        </authorList>
    </citation>
    <scope>NUCLEOTIDE SEQUENCE [LARGE SCALE GENOMIC DNA]</scope>
    <source>
        <strain evidence="2 3">KACC 22765</strain>
    </source>
</reference>
<keyword evidence="3" id="KW-1185">Reference proteome</keyword>
<dbReference type="RefSeq" id="WP_274267618.1">
    <property type="nucleotide sequence ID" value="NZ_CP117880.1"/>
</dbReference>
<name>A0ABY7WKR6_9SPHI</name>
<dbReference type="InterPro" id="IPR001173">
    <property type="entry name" value="Glyco_trans_2-like"/>
</dbReference>
<proteinExistence type="predicted"/>
<evidence type="ECO:0000313" key="2">
    <source>
        <dbReference type="EMBL" id="WDF68890.1"/>
    </source>
</evidence>
<dbReference type="PANTHER" id="PTHR43685">
    <property type="entry name" value="GLYCOSYLTRANSFERASE"/>
    <property type="match status" value="1"/>
</dbReference>
<sequence length="251" mass="28952">MIVQPKISIITIVFNNVRDIEFTMRSVVEQTYAPIEYIIIDGLSTDGTLAVIDRYRDYVDLVISEKDAGIYDAMNKGLAHATGDYVLFLNSGDELFSKDTIASIFAQGGQADIYYGETKLIDENRNIIGDRRHKAPKTFTWRSFKYGMNVCHQAIYVKRKLAEPYDRQYQLSADIDWVIRAAKKAKTIVNVEQYVAKYLVDGLSQKRHKQSLRERYAIFKKYYGTIPNIINHGIIALRLVYYRLTHGKTRD</sequence>
<protein>
    <submittedName>
        <fullName evidence="2">Glycosyltransferase family 2 protein</fullName>
    </submittedName>
</protein>
<evidence type="ECO:0000259" key="1">
    <source>
        <dbReference type="Pfam" id="PF00535"/>
    </source>
</evidence>
<evidence type="ECO:0000313" key="3">
    <source>
        <dbReference type="Proteomes" id="UP001221558"/>
    </source>
</evidence>
<dbReference type="PANTHER" id="PTHR43685:SF2">
    <property type="entry name" value="GLYCOSYLTRANSFERASE 2-LIKE DOMAIN-CONTAINING PROTEIN"/>
    <property type="match status" value="1"/>
</dbReference>
<dbReference type="Pfam" id="PF00535">
    <property type="entry name" value="Glycos_transf_2"/>
    <property type="match status" value="1"/>
</dbReference>
<dbReference type="InterPro" id="IPR029044">
    <property type="entry name" value="Nucleotide-diphossugar_trans"/>
</dbReference>
<feature type="domain" description="Glycosyltransferase 2-like" evidence="1">
    <location>
        <begin position="8"/>
        <end position="152"/>
    </location>
</feature>
<dbReference type="Proteomes" id="UP001221558">
    <property type="component" value="Chromosome"/>
</dbReference>
<gene>
    <name evidence="2" type="ORF">PQ465_00590</name>
</gene>
<dbReference type="Gene3D" id="3.90.550.10">
    <property type="entry name" value="Spore Coat Polysaccharide Biosynthesis Protein SpsA, Chain A"/>
    <property type="match status" value="1"/>
</dbReference>